<accession>A0A5P9YMJ7</accession>
<dbReference type="InterPro" id="IPR003115">
    <property type="entry name" value="ParB_N"/>
</dbReference>
<accession>A0A5C4WKU7</accession>
<evidence type="ECO:0000313" key="4">
    <source>
        <dbReference type="EMBL" id="KAB8194186.1"/>
    </source>
</evidence>
<dbReference type="Gene3D" id="3.90.1530.30">
    <property type="match status" value="1"/>
</dbReference>
<dbReference type="SMART" id="SM00470">
    <property type="entry name" value="ParB"/>
    <property type="match status" value="1"/>
</dbReference>
<organism evidence="4 5">
    <name type="scientific">Nonomuraea phyllanthi</name>
    <dbReference type="NCBI Taxonomy" id="2219224"/>
    <lineage>
        <taxon>Bacteria</taxon>
        <taxon>Bacillati</taxon>
        <taxon>Actinomycetota</taxon>
        <taxon>Actinomycetes</taxon>
        <taxon>Streptosporangiales</taxon>
        <taxon>Streptosporangiaceae</taxon>
        <taxon>Nonomuraea</taxon>
    </lineage>
</organism>
<dbReference type="GO" id="GO:0003677">
    <property type="term" value="F:DNA binding"/>
    <property type="evidence" value="ECO:0007669"/>
    <property type="project" value="InterPro"/>
</dbReference>
<comment type="caution">
    <text evidence="4">The sequence shown here is derived from an EMBL/GenBank/DDBJ whole genome shotgun (WGS) entry which is preliminary data.</text>
</comment>
<dbReference type="SUPFAM" id="SSF110849">
    <property type="entry name" value="ParB/Sulfiredoxin"/>
    <property type="match status" value="1"/>
</dbReference>
<dbReference type="EMBL" id="VDLX02000006">
    <property type="protein sequence ID" value="KAB8194186.1"/>
    <property type="molecule type" value="Genomic_DNA"/>
</dbReference>
<dbReference type="SUPFAM" id="SSF109709">
    <property type="entry name" value="KorB DNA-binding domain-like"/>
    <property type="match status" value="1"/>
</dbReference>
<comment type="similarity">
    <text evidence="1">Belongs to the ParB family.</text>
</comment>
<name>A0A5C4WKU7_9ACTN</name>
<evidence type="ECO:0000313" key="5">
    <source>
        <dbReference type="Proteomes" id="UP000312512"/>
    </source>
</evidence>
<dbReference type="InterPro" id="IPR004437">
    <property type="entry name" value="ParB/RepB/Spo0J"/>
</dbReference>
<dbReference type="GO" id="GO:0007059">
    <property type="term" value="P:chromosome segregation"/>
    <property type="evidence" value="ECO:0007669"/>
    <property type="project" value="TreeGrafter"/>
</dbReference>
<feature type="compositionally biased region" description="Basic residues" evidence="2">
    <location>
        <begin position="21"/>
        <end position="30"/>
    </location>
</feature>
<reference evidence="4 5" key="1">
    <citation type="submission" date="2019-10" db="EMBL/GenBank/DDBJ databases">
        <title>Nonomuraea sp. nov., isolated from Phyllanthus amarus.</title>
        <authorList>
            <person name="Klykleung N."/>
            <person name="Tanasupawat S."/>
        </authorList>
    </citation>
    <scope>NUCLEOTIDE SEQUENCE [LARGE SCALE GENOMIC DNA]</scope>
    <source>
        <strain evidence="4 5">PA1-10</strain>
    </source>
</reference>
<dbReference type="PANTHER" id="PTHR33375:SF1">
    <property type="entry name" value="CHROMOSOME-PARTITIONING PROTEIN PARB-RELATED"/>
    <property type="match status" value="1"/>
</dbReference>
<dbReference type="PANTHER" id="PTHR33375">
    <property type="entry name" value="CHROMOSOME-PARTITIONING PROTEIN PARB-RELATED"/>
    <property type="match status" value="1"/>
</dbReference>
<feature type="region of interest" description="Disordered" evidence="2">
    <location>
        <begin position="1"/>
        <end position="31"/>
    </location>
</feature>
<evidence type="ECO:0000256" key="1">
    <source>
        <dbReference type="ARBA" id="ARBA00006295"/>
    </source>
</evidence>
<dbReference type="InterPro" id="IPR050336">
    <property type="entry name" value="Chromosome_partition/occlusion"/>
</dbReference>
<dbReference type="Proteomes" id="UP000312512">
    <property type="component" value="Unassembled WGS sequence"/>
</dbReference>
<dbReference type="Gene3D" id="1.10.10.2830">
    <property type="match status" value="1"/>
</dbReference>
<gene>
    <name evidence="4" type="ORF">FH608_018620</name>
</gene>
<dbReference type="Pfam" id="PF02195">
    <property type="entry name" value="ParB_N"/>
    <property type="match status" value="1"/>
</dbReference>
<evidence type="ECO:0000259" key="3">
    <source>
        <dbReference type="SMART" id="SM00470"/>
    </source>
</evidence>
<dbReference type="NCBIfam" id="TIGR00180">
    <property type="entry name" value="parB_part"/>
    <property type="match status" value="1"/>
</dbReference>
<dbReference type="InterPro" id="IPR036086">
    <property type="entry name" value="ParB/Sulfiredoxin_sf"/>
</dbReference>
<protein>
    <submittedName>
        <fullName evidence="4">ParB/RepB/Spo0J family partition protein</fullName>
    </submittedName>
</protein>
<proteinExistence type="inferred from homology"/>
<evidence type="ECO:0000256" key="2">
    <source>
        <dbReference type="SAM" id="MobiDB-lite"/>
    </source>
</evidence>
<dbReference type="GO" id="GO:0005694">
    <property type="term" value="C:chromosome"/>
    <property type="evidence" value="ECO:0007669"/>
    <property type="project" value="TreeGrafter"/>
</dbReference>
<feature type="domain" description="ParB-like N-terminal" evidence="3">
    <location>
        <begin position="45"/>
        <end position="139"/>
    </location>
</feature>
<dbReference type="OrthoDB" id="3176965at2"/>
<keyword evidence="5" id="KW-1185">Reference proteome</keyword>
<dbReference type="AlphaFoldDB" id="A0A5C4WKU7"/>
<sequence>MSPDRHPGVSGVTRLSPKSQRLVRRWRRTPTPKEEPAVVSIARVEKIKLDRLVVGAQQVRTRDVEEDLTELTDNIRVHGQLEPIIVAPLPGREGHYEVLAGQRRWLAMRELGAQDITAAIIAEKPDDDVASALSISENLVRRDLSTLDLIDACTNLYHKYGSVKAVAEKFGLPYGRVRRYIKFDRLRPPLKALVRNGEIDLKTALRIEDHLGGESVGEERLRQIAADVAGMSNAQQVDYFRAPEVSGQQLAAAQGRRHRPGSVKQIIVTLSIADLEALRAWARAKNLTQDRAGARIISSFLRELAARGHQAS</sequence>